<evidence type="ECO:0000259" key="3">
    <source>
        <dbReference type="Pfam" id="PF01261"/>
    </source>
</evidence>
<dbReference type="RefSeq" id="WP_381501065.1">
    <property type="nucleotide sequence ID" value="NZ_JBHUOM010000004.1"/>
</dbReference>
<feature type="domain" description="Xylose isomerase-like TIM barrel" evidence="3">
    <location>
        <begin position="64"/>
        <end position="292"/>
    </location>
</feature>
<evidence type="ECO:0000256" key="2">
    <source>
        <dbReference type="PIRNR" id="PIRNR006241"/>
    </source>
</evidence>
<dbReference type="PANTHER" id="PTHR43489">
    <property type="entry name" value="ISOMERASE"/>
    <property type="match status" value="1"/>
</dbReference>
<dbReference type="InterPro" id="IPR013022">
    <property type="entry name" value="Xyl_isomerase-like_TIM-brl"/>
</dbReference>
<gene>
    <name evidence="4" type="ORF">ACFS25_12735</name>
</gene>
<organism evidence="4 5">
    <name type="scientific">Spirosoma flavum</name>
    <dbReference type="NCBI Taxonomy" id="2048557"/>
    <lineage>
        <taxon>Bacteria</taxon>
        <taxon>Pseudomonadati</taxon>
        <taxon>Bacteroidota</taxon>
        <taxon>Cytophagia</taxon>
        <taxon>Cytophagales</taxon>
        <taxon>Cytophagaceae</taxon>
        <taxon>Spirosoma</taxon>
    </lineage>
</organism>
<dbReference type="InterPro" id="IPR050417">
    <property type="entry name" value="Sugar_Epim/Isomerase"/>
</dbReference>
<dbReference type="Pfam" id="PF01261">
    <property type="entry name" value="AP_endonuc_2"/>
    <property type="match status" value="1"/>
</dbReference>
<proteinExistence type="inferred from homology"/>
<evidence type="ECO:0000313" key="5">
    <source>
        <dbReference type="Proteomes" id="UP001597512"/>
    </source>
</evidence>
<accession>A0ABW6AJM8</accession>
<dbReference type="InterPro" id="IPR036237">
    <property type="entry name" value="Xyl_isomerase-like_sf"/>
</dbReference>
<protein>
    <submittedName>
        <fullName evidence="4">Hydroxypyruvate isomerase family protein</fullName>
    </submittedName>
</protein>
<comment type="similarity">
    <text evidence="2">Belongs to the hyi family.</text>
</comment>
<dbReference type="Proteomes" id="UP001597512">
    <property type="component" value="Unassembled WGS sequence"/>
</dbReference>
<name>A0ABW6AJM8_9BACT</name>
<sequence>MNRQSFIRNSMLASAALMVGTERSASALSSGKTNGPPFRMKFSPEFDIFKELGGKDVVDQIKWGHDNGFRAWENTFLARRPVVEQERISKTIQQLGMEFGQFVGTLTFKDATFASRNKAIRDNVLQDVKASIEIAKRMNTKYIHNVLGMSDPKLPWDFQMANAIELLKQIADLYEPHGLIMVMETMNHRVNHPGMFLHTIPQAYAMAKAVGSPSLKLLFDVYHVQIQEGNLMDTLDYAWDEIAYLQVGDAPGRNEPTTGEINFVNVLQHVYDKGYRGFVGLEHGIKNPGKEGEQKALVAYRSIDPH</sequence>
<dbReference type="EMBL" id="JBHUOM010000004">
    <property type="protein sequence ID" value="MFD2934653.1"/>
    <property type="molecule type" value="Genomic_DNA"/>
</dbReference>
<evidence type="ECO:0000256" key="1">
    <source>
        <dbReference type="ARBA" id="ARBA00023235"/>
    </source>
</evidence>
<reference evidence="5" key="1">
    <citation type="journal article" date="2019" name="Int. J. Syst. Evol. Microbiol.">
        <title>The Global Catalogue of Microorganisms (GCM) 10K type strain sequencing project: providing services to taxonomists for standard genome sequencing and annotation.</title>
        <authorList>
            <consortium name="The Broad Institute Genomics Platform"/>
            <consortium name="The Broad Institute Genome Sequencing Center for Infectious Disease"/>
            <person name="Wu L."/>
            <person name="Ma J."/>
        </authorList>
    </citation>
    <scope>NUCLEOTIDE SEQUENCE [LARGE SCALE GENOMIC DNA]</scope>
    <source>
        <strain evidence="5">KCTC 52490</strain>
    </source>
</reference>
<keyword evidence="5" id="KW-1185">Reference proteome</keyword>
<dbReference type="PIRSF" id="PIRSF006241">
    <property type="entry name" value="HyI"/>
    <property type="match status" value="1"/>
</dbReference>
<comment type="caution">
    <text evidence="4">The sequence shown here is derived from an EMBL/GenBank/DDBJ whole genome shotgun (WGS) entry which is preliminary data.</text>
</comment>
<keyword evidence="1 2" id="KW-0413">Isomerase</keyword>
<dbReference type="SUPFAM" id="SSF51658">
    <property type="entry name" value="Xylose isomerase-like"/>
    <property type="match status" value="1"/>
</dbReference>
<evidence type="ECO:0000313" key="4">
    <source>
        <dbReference type="EMBL" id="MFD2934653.1"/>
    </source>
</evidence>
<dbReference type="InterPro" id="IPR026040">
    <property type="entry name" value="HyI-like"/>
</dbReference>
<dbReference type="Gene3D" id="3.20.20.150">
    <property type="entry name" value="Divalent-metal-dependent TIM barrel enzymes"/>
    <property type="match status" value="1"/>
</dbReference>
<dbReference type="GO" id="GO:0016853">
    <property type="term" value="F:isomerase activity"/>
    <property type="evidence" value="ECO:0007669"/>
    <property type="project" value="UniProtKB-KW"/>
</dbReference>